<name>A0A1I7YKE0_9BILA</name>
<proteinExistence type="predicted"/>
<sequence>MKARRKKTRSRSDHRAGRNPSHLLLGNALLRCLHDRLLRRPATVLLKGSERCAFGCSLLPLGQWISRSCNLHRPTHISGDSALSPCRHPVHRFLLGSVCQFLSDDEHFLLGTPTIHGRPPSRHLH</sequence>
<dbReference type="Proteomes" id="UP000095287">
    <property type="component" value="Unplaced"/>
</dbReference>
<evidence type="ECO:0000313" key="2">
    <source>
        <dbReference type="WBParaSite" id="L893_g17188.t1"/>
    </source>
</evidence>
<organism evidence="1 2">
    <name type="scientific">Steinernema glaseri</name>
    <dbReference type="NCBI Taxonomy" id="37863"/>
    <lineage>
        <taxon>Eukaryota</taxon>
        <taxon>Metazoa</taxon>
        <taxon>Ecdysozoa</taxon>
        <taxon>Nematoda</taxon>
        <taxon>Chromadorea</taxon>
        <taxon>Rhabditida</taxon>
        <taxon>Tylenchina</taxon>
        <taxon>Panagrolaimomorpha</taxon>
        <taxon>Strongyloidoidea</taxon>
        <taxon>Steinernematidae</taxon>
        <taxon>Steinernema</taxon>
    </lineage>
</organism>
<keyword evidence="1" id="KW-1185">Reference proteome</keyword>
<evidence type="ECO:0000313" key="1">
    <source>
        <dbReference type="Proteomes" id="UP000095287"/>
    </source>
</evidence>
<dbReference type="WBParaSite" id="L893_g17188.t1">
    <property type="protein sequence ID" value="L893_g17188.t1"/>
    <property type="gene ID" value="L893_g17188"/>
</dbReference>
<accession>A0A1I7YKE0</accession>
<reference evidence="2" key="1">
    <citation type="submission" date="2016-11" db="UniProtKB">
        <authorList>
            <consortium name="WormBaseParasite"/>
        </authorList>
    </citation>
    <scope>IDENTIFICATION</scope>
</reference>
<protein>
    <submittedName>
        <fullName evidence="2">Uncharacterized protein</fullName>
    </submittedName>
</protein>
<dbReference type="AlphaFoldDB" id="A0A1I7YKE0"/>